<evidence type="ECO:0000256" key="7">
    <source>
        <dbReference type="ARBA" id="ARBA00023180"/>
    </source>
</evidence>
<dbReference type="InterPro" id="IPR023795">
    <property type="entry name" value="Serpin_CS"/>
</dbReference>
<keyword evidence="7" id="KW-0325">Glycoprotein</keyword>
<dbReference type="AlphaFoldDB" id="A0A131YWL8"/>
<proteinExistence type="inferred from homology"/>
<feature type="signal peptide" evidence="9">
    <location>
        <begin position="1"/>
        <end position="23"/>
    </location>
</feature>
<dbReference type="InterPro" id="IPR042185">
    <property type="entry name" value="Serpin_sf_2"/>
</dbReference>
<dbReference type="Gene3D" id="2.30.39.10">
    <property type="entry name" value="Alpha-1-antitrypsin, domain 1"/>
    <property type="match status" value="1"/>
</dbReference>
<evidence type="ECO:0000256" key="3">
    <source>
        <dbReference type="ARBA" id="ARBA00022525"/>
    </source>
</evidence>
<dbReference type="SUPFAM" id="SSF56574">
    <property type="entry name" value="Serpins"/>
    <property type="match status" value="1"/>
</dbReference>
<dbReference type="InterPro" id="IPR036186">
    <property type="entry name" value="Serpin_sf"/>
</dbReference>
<evidence type="ECO:0000313" key="11">
    <source>
        <dbReference type="EMBL" id="JAP83593.1"/>
    </source>
</evidence>
<evidence type="ECO:0000256" key="6">
    <source>
        <dbReference type="ARBA" id="ARBA00022900"/>
    </source>
</evidence>
<dbReference type="FunFam" id="3.30.497.10:FF:000031">
    <property type="entry name" value="Putative salivary serpin"/>
    <property type="match status" value="1"/>
</dbReference>
<sequence length="402" mass="44706">MQRHKLIMKTAIVLTWFVGFCIADEETVITSSSNVFGLGLLQEIPASPQTNIFYSPYSVYTALAMAYIGARGETQHDLHETLGYSTTGVSPANVPSLHARHTRRLREPSNSTLLIANAAVVQTGYNVQRQYLDTLRDSFSAEVSVADLTDVQSLSTINNWVKNKTSGNIEQLLLEPLPSDARLILLNAIYFKGLWNTPFQAEATFKAPFFNAGTERVQVDTMHQQLTAGYTDDDETNAQVVDLAYAGLDYSMVIILPREKNGVDAIRRNFSVPLYHRLLLKLRERVVDVALPKFKIEGPYKLKEPLSHMGASKVFDKDQADFSGISGSRDLFVHDVVHWAVVEVNEEGSEAAAVTGFVIQLRTAAFVTPPPLPKVYVDHPFIFLIRNVNTNTIMFLGEVNAL</sequence>
<dbReference type="InterPro" id="IPR000215">
    <property type="entry name" value="Serpin_fam"/>
</dbReference>
<evidence type="ECO:0000256" key="1">
    <source>
        <dbReference type="ARBA" id="ARBA00004613"/>
    </source>
</evidence>
<evidence type="ECO:0000256" key="5">
    <source>
        <dbReference type="ARBA" id="ARBA00022729"/>
    </source>
</evidence>
<dbReference type="Gene3D" id="3.30.497.10">
    <property type="entry name" value="Antithrombin, subunit I, domain 2"/>
    <property type="match status" value="1"/>
</dbReference>
<dbReference type="EMBL" id="GEDV01004964">
    <property type="protein sequence ID" value="JAP83593.1"/>
    <property type="molecule type" value="Transcribed_RNA"/>
</dbReference>
<comment type="subcellular location">
    <subcellularLocation>
        <location evidence="1">Secreted</location>
    </subcellularLocation>
</comment>
<dbReference type="PANTHER" id="PTHR11461:SF211">
    <property type="entry name" value="GH10112P-RELATED"/>
    <property type="match status" value="1"/>
</dbReference>
<evidence type="ECO:0000256" key="8">
    <source>
        <dbReference type="RuleBase" id="RU000411"/>
    </source>
</evidence>
<feature type="chain" id="PRO_5007286257" evidence="9">
    <location>
        <begin position="24"/>
        <end position="402"/>
    </location>
</feature>
<dbReference type="GO" id="GO:0005615">
    <property type="term" value="C:extracellular space"/>
    <property type="evidence" value="ECO:0007669"/>
    <property type="project" value="InterPro"/>
</dbReference>
<dbReference type="InterPro" id="IPR042178">
    <property type="entry name" value="Serpin_sf_1"/>
</dbReference>
<name>A0A131YWL8_RHIAP</name>
<dbReference type="PROSITE" id="PS00284">
    <property type="entry name" value="SERPIN"/>
    <property type="match status" value="1"/>
</dbReference>
<accession>A0A131YWL8</accession>
<evidence type="ECO:0000256" key="2">
    <source>
        <dbReference type="ARBA" id="ARBA00009500"/>
    </source>
</evidence>
<dbReference type="PANTHER" id="PTHR11461">
    <property type="entry name" value="SERINE PROTEASE INHIBITOR, SERPIN"/>
    <property type="match status" value="1"/>
</dbReference>
<organism evidence="11">
    <name type="scientific">Rhipicephalus appendiculatus</name>
    <name type="common">Brown ear tick</name>
    <dbReference type="NCBI Taxonomy" id="34631"/>
    <lineage>
        <taxon>Eukaryota</taxon>
        <taxon>Metazoa</taxon>
        <taxon>Ecdysozoa</taxon>
        <taxon>Arthropoda</taxon>
        <taxon>Chelicerata</taxon>
        <taxon>Arachnida</taxon>
        <taxon>Acari</taxon>
        <taxon>Parasitiformes</taxon>
        <taxon>Ixodida</taxon>
        <taxon>Ixodoidea</taxon>
        <taxon>Ixodidae</taxon>
        <taxon>Rhipicephalinae</taxon>
        <taxon>Rhipicephalus</taxon>
        <taxon>Rhipicephalus</taxon>
    </lineage>
</organism>
<dbReference type="SMART" id="SM00093">
    <property type="entry name" value="SERPIN"/>
    <property type="match status" value="1"/>
</dbReference>
<reference evidence="11" key="1">
    <citation type="journal article" date="2016" name="Ticks Tick Borne Dis.">
        <title>De novo assembly and annotation of the salivary gland transcriptome of Rhipicephalus appendiculatus male and female ticks during blood feeding.</title>
        <authorList>
            <person name="de Castro M.H."/>
            <person name="de Klerk D."/>
            <person name="Pienaar R."/>
            <person name="Latif A.A."/>
            <person name="Rees D.J."/>
            <person name="Mans B.J."/>
        </authorList>
    </citation>
    <scope>NUCLEOTIDE SEQUENCE</scope>
    <source>
        <tissue evidence="11">Salivary glands</tissue>
    </source>
</reference>
<keyword evidence="4" id="KW-0646">Protease inhibitor</keyword>
<dbReference type="GO" id="GO:0004867">
    <property type="term" value="F:serine-type endopeptidase inhibitor activity"/>
    <property type="evidence" value="ECO:0007669"/>
    <property type="project" value="UniProtKB-KW"/>
</dbReference>
<evidence type="ECO:0000259" key="10">
    <source>
        <dbReference type="SMART" id="SM00093"/>
    </source>
</evidence>
<dbReference type="InterPro" id="IPR023796">
    <property type="entry name" value="Serpin_dom"/>
</dbReference>
<dbReference type="Pfam" id="PF00079">
    <property type="entry name" value="Serpin"/>
    <property type="match status" value="1"/>
</dbReference>
<keyword evidence="3" id="KW-0964">Secreted</keyword>
<evidence type="ECO:0000256" key="9">
    <source>
        <dbReference type="SAM" id="SignalP"/>
    </source>
</evidence>
<keyword evidence="5 9" id="KW-0732">Signal</keyword>
<keyword evidence="6" id="KW-0722">Serine protease inhibitor</keyword>
<dbReference type="CDD" id="cd19577">
    <property type="entry name" value="serpinJ_IRS-2-like"/>
    <property type="match status" value="1"/>
</dbReference>
<evidence type="ECO:0000256" key="4">
    <source>
        <dbReference type="ARBA" id="ARBA00022690"/>
    </source>
</evidence>
<feature type="domain" description="Serpin" evidence="10">
    <location>
        <begin position="38"/>
        <end position="402"/>
    </location>
</feature>
<comment type="similarity">
    <text evidence="2 8">Belongs to the serpin family.</text>
</comment>
<protein>
    <submittedName>
        <fullName evidence="11">Serpin B</fullName>
    </submittedName>
</protein>